<evidence type="ECO:0008006" key="4">
    <source>
        <dbReference type="Google" id="ProtNLM"/>
    </source>
</evidence>
<accession>A0A1Y0I5N1</accession>
<dbReference type="RefSeq" id="WP_087460844.1">
    <property type="nucleotide sequence ID" value="NZ_CP021425.1"/>
</dbReference>
<dbReference type="GO" id="GO:0005886">
    <property type="term" value="C:plasma membrane"/>
    <property type="evidence" value="ECO:0007669"/>
    <property type="project" value="TreeGrafter"/>
</dbReference>
<evidence type="ECO:0000313" key="3">
    <source>
        <dbReference type="Proteomes" id="UP000196027"/>
    </source>
</evidence>
<dbReference type="OrthoDB" id="6114420at2"/>
<dbReference type="Proteomes" id="UP000196027">
    <property type="component" value="Chromosome"/>
</dbReference>
<feature type="compositionally biased region" description="Low complexity" evidence="1">
    <location>
        <begin position="130"/>
        <end position="144"/>
    </location>
</feature>
<dbReference type="KEGG" id="ome:OLMES_1702"/>
<name>A0A1Y0I5N1_9GAMM</name>
<dbReference type="GO" id="GO:0090313">
    <property type="term" value="P:regulation of protein targeting to membrane"/>
    <property type="evidence" value="ECO:0007669"/>
    <property type="project" value="TreeGrafter"/>
</dbReference>
<dbReference type="AlphaFoldDB" id="A0A1Y0I5N1"/>
<feature type="region of interest" description="Disordered" evidence="1">
    <location>
        <begin position="119"/>
        <end position="144"/>
    </location>
</feature>
<sequence length="908" mass="99064">MKRLYTVTPKILLALLLLTILLLLLIWLLTGRIALHYANEFLTQQGASLNPDAEVVFNPFSSELQINNLVITRDNQERLHIEKFKLGYLFTDIFSNQVILDRASIHGLNLHLRISESETEVAGIRPPQGESSPPEAADPPASETPPLMGWFIGLPRLTITDTNIEIELPEGTQKINTELLEIKDLELSDAELGAELRWLTAVNGAPVQLSLEVSGENPLSPDSAIIDATGYYELADINFKQYAAWMPETIKRLTGKLGLSGDFQFSMTPDGMNIKQQEGAVTLGDFRINLEGTNAEAFATTLETKDVQINLKDNIAASLSSRLTTKGLLLNLDNADPDISPTSVKLQSLTTEINQFSLDQSQTENPGDTYLVSADSSQIAFTGARVAANPVLLENSEYTLRLNKLQSQIIADMPPRFTVRPEISSGATQIYLYHDQNLAASWSALQIPTFEVTDGAPATAMVPSVSFQNLIVSKPLREDGAPPLATVSNLSLQQINFADNRLTIDTIAFDTLIADIILTAQRELHNLLATAPPPTSNEPEVNDDGAATAEIAEPESPPTDSESSEAPPFTFAINQVEFSKDTRIKFTDQLKSPPYVNQLIFDEYRVGPIDTANPALETQVLLKAHNGEYTRYDVSGFTKPFSELVNLHLKGNITELALRPTSFYIQDALGYEIESGALNTKFDMAITDNKMNGKADIKLQALELIPADSTETTNLSGGAITLNLALDSLKDSDGNVDISIPIKGDLSDPEFGVVGFISVVMKKAIMKAAQTYLVQALVPYANIVSVAMIAGNQALKLRFEDLPYPAGQASPGPEQANFVAQLPAIMNQNKNVSIRLCPVTVPADLQLVEIADKPTPEQKSALLELGQERGKLLKAELVNQGVSSGQLLDCKPKIKWKLNALPHMELDT</sequence>
<gene>
    <name evidence="2" type="ORF">OLMES_1702</name>
</gene>
<dbReference type="Pfam" id="PF05359">
    <property type="entry name" value="DUF748"/>
    <property type="match status" value="2"/>
</dbReference>
<dbReference type="InterPro" id="IPR008023">
    <property type="entry name" value="DUF748"/>
</dbReference>
<proteinExistence type="predicted"/>
<dbReference type="PANTHER" id="PTHR30441">
    <property type="entry name" value="DUF748 DOMAIN-CONTAINING PROTEIN"/>
    <property type="match status" value="1"/>
</dbReference>
<keyword evidence="3" id="KW-1185">Reference proteome</keyword>
<dbReference type="InterPro" id="IPR052894">
    <property type="entry name" value="AsmA-related"/>
</dbReference>
<reference evidence="2 3" key="1">
    <citation type="submission" date="2017-05" db="EMBL/GenBank/DDBJ databases">
        <title>Genomic insights into alkan degradation activity of Oleiphilus messinensis.</title>
        <authorList>
            <person name="Kozyavkin S.A."/>
            <person name="Slesarev A.I."/>
            <person name="Golyshin P.N."/>
            <person name="Korzhenkov A."/>
            <person name="Golyshina O.N."/>
            <person name="Toshchakov S.V."/>
        </authorList>
    </citation>
    <scope>NUCLEOTIDE SEQUENCE [LARGE SCALE GENOMIC DNA]</scope>
    <source>
        <strain evidence="2 3">ME102</strain>
    </source>
</reference>
<dbReference type="PANTHER" id="PTHR30441:SF8">
    <property type="entry name" value="DUF748 DOMAIN-CONTAINING PROTEIN"/>
    <property type="match status" value="1"/>
</dbReference>
<evidence type="ECO:0000256" key="1">
    <source>
        <dbReference type="SAM" id="MobiDB-lite"/>
    </source>
</evidence>
<organism evidence="2 3">
    <name type="scientific">Oleiphilus messinensis</name>
    <dbReference type="NCBI Taxonomy" id="141451"/>
    <lineage>
        <taxon>Bacteria</taxon>
        <taxon>Pseudomonadati</taxon>
        <taxon>Pseudomonadota</taxon>
        <taxon>Gammaproteobacteria</taxon>
        <taxon>Oceanospirillales</taxon>
        <taxon>Oleiphilaceae</taxon>
        <taxon>Oleiphilus</taxon>
    </lineage>
</organism>
<evidence type="ECO:0000313" key="2">
    <source>
        <dbReference type="EMBL" id="ARU55777.1"/>
    </source>
</evidence>
<protein>
    <recommendedName>
        <fullName evidence="4">DUF748 domain-containing protein</fullName>
    </recommendedName>
</protein>
<dbReference type="EMBL" id="CP021425">
    <property type="protein sequence ID" value="ARU55777.1"/>
    <property type="molecule type" value="Genomic_DNA"/>
</dbReference>